<evidence type="ECO:0000259" key="10">
    <source>
        <dbReference type="PROSITE" id="PS50198"/>
    </source>
</evidence>
<evidence type="ECO:0000256" key="2">
    <source>
        <dbReference type="ARBA" id="ARBA00007656"/>
    </source>
</evidence>
<dbReference type="STRING" id="996342.SAMN05443551_2260"/>
<dbReference type="PANTHER" id="PTHR47245:SF2">
    <property type="entry name" value="PEPTIDYL-PROLYL CIS-TRANS ISOMERASE HP_0175-RELATED"/>
    <property type="match status" value="1"/>
</dbReference>
<accession>A0A1M5TJX4</accession>
<sequence>MSKLITKLSAGAFALMLALPAQAQDQLAVDSVVATVNGTEITLGHMLMVRASLPEQYQSLPDDVLWDGILDQIVQQTVLSQQSEGEESRRIALAMENERRALTAAEVIEDIVGETVTDETVEAFYEENFVQSEPTEEFNASHILVETQEDAVAIVDELDNGADFAEVAREKSTGPSGPNGGQLGWFGPGMMVPEFQAAVETLEVGEISAPVQTQFGWHVIILNEKRNQEAPALETVRGEIENQLSQLAVSERISTLTESATITRTVKEDIDTSVLSNIDLLEE</sequence>
<feature type="signal peptide" evidence="9">
    <location>
        <begin position="1"/>
        <end position="23"/>
    </location>
</feature>
<dbReference type="InterPro" id="IPR027304">
    <property type="entry name" value="Trigger_fact/SurA_dom_sf"/>
</dbReference>
<dbReference type="Proteomes" id="UP000184221">
    <property type="component" value="Unassembled WGS sequence"/>
</dbReference>
<comment type="catalytic activity">
    <reaction evidence="1">
        <text>[protein]-peptidylproline (omega=180) = [protein]-peptidylproline (omega=0)</text>
        <dbReference type="Rhea" id="RHEA:16237"/>
        <dbReference type="Rhea" id="RHEA-COMP:10747"/>
        <dbReference type="Rhea" id="RHEA-COMP:10748"/>
        <dbReference type="ChEBI" id="CHEBI:83833"/>
        <dbReference type="ChEBI" id="CHEBI:83834"/>
        <dbReference type="EC" id="5.2.1.8"/>
    </reaction>
</comment>
<reference evidence="11 12" key="1">
    <citation type="submission" date="2016-11" db="EMBL/GenBank/DDBJ databases">
        <authorList>
            <person name="Jaros S."/>
            <person name="Januszkiewicz K."/>
            <person name="Wedrychowicz H."/>
        </authorList>
    </citation>
    <scope>NUCLEOTIDE SEQUENCE [LARGE SCALE GENOMIC DNA]</scope>
    <source>
        <strain evidence="11 12">DSM 29431</strain>
    </source>
</reference>
<dbReference type="PROSITE" id="PS50198">
    <property type="entry name" value="PPIC_PPIASE_2"/>
    <property type="match status" value="1"/>
</dbReference>
<evidence type="ECO:0000256" key="3">
    <source>
        <dbReference type="ARBA" id="ARBA00013194"/>
    </source>
</evidence>
<name>A0A1M5TJX4_9RHOB</name>
<dbReference type="SUPFAM" id="SSF54534">
    <property type="entry name" value="FKBP-like"/>
    <property type="match status" value="1"/>
</dbReference>
<gene>
    <name evidence="11" type="ORF">SAMN05443551_2260</name>
</gene>
<dbReference type="GO" id="GO:0003755">
    <property type="term" value="F:peptidyl-prolyl cis-trans isomerase activity"/>
    <property type="evidence" value="ECO:0007669"/>
    <property type="project" value="UniProtKB-KW"/>
</dbReference>
<feature type="chain" id="PRO_5011979730" description="Parvulin-like PPIase" evidence="9">
    <location>
        <begin position="24"/>
        <end position="283"/>
    </location>
</feature>
<dbReference type="InterPro" id="IPR046357">
    <property type="entry name" value="PPIase_dom_sf"/>
</dbReference>
<evidence type="ECO:0000256" key="9">
    <source>
        <dbReference type="SAM" id="SignalP"/>
    </source>
</evidence>
<dbReference type="Pfam" id="PF00639">
    <property type="entry name" value="Rotamase"/>
    <property type="match status" value="1"/>
</dbReference>
<dbReference type="EC" id="5.2.1.8" evidence="3"/>
<keyword evidence="9" id="KW-0732">Signal</keyword>
<dbReference type="RefSeq" id="WP_072777631.1">
    <property type="nucleotide sequence ID" value="NZ_FQXC01000003.1"/>
</dbReference>
<organism evidence="11 12">
    <name type="scientific">Marivita hallyeonensis</name>
    <dbReference type="NCBI Taxonomy" id="996342"/>
    <lineage>
        <taxon>Bacteria</taxon>
        <taxon>Pseudomonadati</taxon>
        <taxon>Pseudomonadota</taxon>
        <taxon>Alphaproteobacteria</taxon>
        <taxon>Rhodobacterales</taxon>
        <taxon>Roseobacteraceae</taxon>
        <taxon>Marivita</taxon>
    </lineage>
</organism>
<protein>
    <recommendedName>
        <fullName evidence="4">Parvulin-like PPIase</fullName>
        <ecNumber evidence="3">5.2.1.8</ecNumber>
    </recommendedName>
    <alternativeName>
        <fullName evidence="6">Peptidyl-prolyl cis-trans isomerase plp</fullName>
    </alternativeName>
    <alternativeName>
        <fullName evidence="7">Rotamase plp</fullName>
    </alternativeName>
</protein>
<dbReference type="InterPro" id="IPR050245">
    <property type="entry name" value="PrsA_foldase"/>
</dbReference>
<dbReference type="SUPFAM" id="SSF109998">
    <property type="entry name" value="Triger factor/SurA peptide-binding domain-like"/>
    <property type="match status" value="1"/>
</dbReference>
<evidence type="ECO:0000256" key="7">
    <source>
        <dbReference type="ARBA" id="ARBA00031484"/>
    </source>
</evidence>
<keyword evidence="5 8" id="KW-0697">Rotamase</keyword>
<comment type="similarity">
    <text evidence="2">Belongs to the PpiC/parvulin rotamase family.</text>
</comment>
<keyword evidence="12" id="KW-1185">Reference proteome</keyword>
<evidence type="ECO:0000256" key="6">
    <source>
        <dbReference type="ARBA" id="ARBA00030642"/>
    </source>
</evidence>
<evidence type="ECO:0000256" key="8">
    <source>
        <dbReference type="PROSITE-ProRule" id="PRU00278"/>
    </source>
</evidence>
<dbReference type="EMBL" id="FQXC01000003">
    <property type="protein sequence ID" value="SHH51014.1"/>
    <property type="molecule type" value="Genomic_DNA"/>
</dbReference>
<dbReference type="AlphaFoldDB" id="A0A1M5TJX4"/>
<keyword evidence="8 11" id="KW-0413">Isomerase</keyword>
<dbReference type="OrthoDB" id="14196at2"/>
<dbReference type="InterPro" id="IPR000297">
    <property type="entry name" value="PPIase_PpiC"/>
</dbReference>
<evidence type="ECO:0000313" key="12">
    <source>
        <dbReference type="Proteomes" id="UP000184221"/>
    </source>
</evidence>
<dbReference type="PANTHER" id="PTHR47245">
    <property type="entry name" value="PEPTIDYLPROLYL ISOMERASE"/>
    <property type="match status" value="1"/>
</dbReference>
<evidence type="ECO:0000313" key="11">
    <source>
        <dbReference type="EMBL" id="SHH51014.1"/>
    </source>
</evidence>
<feature type="domain" description="PpiC" evidence="10">
    <location>
        <begin position="135"/>
        <end position="224"/>
    </location>
</feature>
<evidence type="ECO:0000256" key="4">
    <source>
        <dbReference type="ARBA" id="ARBA00018370"/>
    </source>
</evidence>
<dbReference type="InterPro" id="IPR023058">
    <property type="entry name" value="PPIase_PpiC_CS"/>
</dbReference>
<proteinExistence type="inferred from homology"/>
<evidence type="ECO:0000256" key="5">
    <source>
        <dbReference type="ARBA" id="ARBA00023110"/>
    </source>
</evidence>
<dbReference type="PROSITE" id="PS01096">
    <property type="entry name" value="PPIC_PPIASE_1"/>
    <property type="match status" value="1"/>
</dbReference>
<evidence type="ECO:0000256" key="1">
    <source>
        <dbReference type="ARBA" id="ARBA00000971"/>
    </source>
</evidence>
<dbReference type="Gene3D" id="3.10.50.40">
    <property type="match status" value="1"/>
</dbReference>